<evidence type="ECO:0000313" key="3">
    <source>
        <dbReference type="EMBL" id="PVX76964.1"/>
    </source>
</evidence>
<evidence type="ECO:0000313" key="4">
    <source>
        <dbReference type="Proteomes" id="UP000245712"/>
    </source>
</evidence>
<keyword evidence="1" id="KW-0813">Transport</keyword>
<protein>
    <submittedName>
        <fullName evidence="3">Electron transfer flavoprotein beta subunit</fullName>
    </submittedName>
</protein>
<dbReference type="Proteomes" id="UP000245712">
    <property type="component" value="Unassembled WGS sequence"/>
</dbReference>
<evidence type="ECO:0000259" key="2">
    <source>
        <dbReference type="SMART" id="SM00893"/>
    </source>
</evidence>
<dbReference type="InterPro" id="IPR014729">
    <property type="entry name" value="Rossmann-like_a/b/a_fold"/>
</dbReference>
<dbReference type="RefSeq" id="WP_116612963.1">
    <property type="nucleotide sequence ID" value="NZ_QEOB01000015.1"/>
</dbReference>
<proteinExistence type="predicted"/>
<dbReference type="SUPFAM" id="SSF52402">
    <property type="entry name" value="Adenine nucleotide alpha hydrolases-like"/>
    <property type="match status" value="1"/>
</dbReference>
<dbReference type="InterPro" id="IPR012255">
    <property type="entry name" value="ETF_b"/>
</dbReference>
<accession>A0ABX5KF37</accession>
<dbReference type="PANTHER" id="PTHR21294">
    <property type="entry name" value="ELECTRON TRANSFER FLAVOPROTEIN BETA-SUBUNIT"/>
    <property type="match status" value="1"/>
</dbReference>
<evidence type="ECO:0000256" key="1">
    <source>
        <dbReference type="ARBA" id="ARBA00022982"/>
    </source>
</evidence>
<keyword evidence="1" id="KW-0249">Electron transport</keyword>
<dbReference type="Pfam" id="PF01012">
    <property type="entry name" value="ETF"/>
    <property type="match status" value="1"/>
</dbReference>
<dbReference type="Gene3D" id="3.40.50.620">
    <property type="entry name" value="HUPs"/>
    <property type="match status" value="1"/>
</dbReference>
<dbReference type="InterPro" id="IPR014730">
    <property type="entry name" value="ETF_a/b_N"/>
</dbReference>
<dbReference type="SMART" id="SM00893">
    <property type="entry name" value="ETF"/>
    <property type="match status" value="1"/>
</dbReference>
<sequence length="260" mass="27653">MQICVLLAGVLDPKWPLPKGDWLHDAALLDGIARKLSPFDEAALEVALRLRESLPDATLAVYMPEGPGALGLMRAVAAHKPEHVALLAVDDAARWDPAAFAREVAAGVQAASAGTLWLTGREFGDLDDGAFSAWLAREAGAALVTMAEELRVESDGALRAVRTRSHVTEHVRVPAHCVVTLTNARSNRLRHPLMKNVMLAKKLTIDTIARQGGGEVRIVPMQLVAATGVERARRAPLDAAAGLEAQLDAVLELLDSAGPT</sequence>
<gene>
    <name evidence="3" type="ORF">C7402_11523</name>
</gene>
<keyword evidence="4" id="KW-1185">Reference proteome</keyword>
<feature type="domain" description="Electron transfer flavoprotein alpha/beta-subunit N-terminal" evidence="2">
    <location>
        <begin position="25"/>
        <end position="215"/>
    </location>
</feature>
<dbReference type="EMBL" id="QEOB01000015">
    <property type="protein sequence ID" value="PVX76964.1"/>
    <property type="molecule type" value="Genomic_DNA"/>
</dbReference>
<organism evidence="3 4">
    <name type="scientific">Paraburkholderia unamae</name>
    <dbReference type="NCBI Taxonomy" id="219649"/>
    <lineage>
        <taxon>Bacteria</taxon>
        <taxon>Pseudomonadati</taxon>
        <taxon>Pseudomonadota</taxon>
        <taxon>Betaproteobacteria</taxon>
        <taxon>Burkholderiales</taxon>
        <taxon>Burkholderiaceae</taxon>
        <taxon>Paraburkholderia</taxon>
    </lineage>
</organism>
<name>A0ABX5KF37_9BURK</name>
<comment type="caution">
    <text evidence="3">The sequence shown here is derived from an EMBL/GenBank/DDBJ whole genome shotgun (WGS) entry which is preliminary data.</text>
</comment>
<reference evidence="3 4" key="1">
    <citation type="submission" date="2018-05" db="EMBL/GenBank/DDBJ databases">
        <title>Genomic Encyclopedia of Type Strains, Phase IV (KMG-V): Genome sequencing to study the core and pangenomes of soil and plant-associated prokaryotes.</title>
        <authorList>
            <person name="Whitman W."/>
        </authorList>
    </citation>
    <scope>NUCLEOTIDE SEQUENCE [LARGE SCALE GENOMIC DNA]</scope>
    <source>
        <strain evidence="3 4">SCZa-39</strain>
    </source>
</reference>